<evidence type="ECO:0000313" key="9">
    <source>
        <dbReference type="Proteomes" id="UP001458880"/>
    </source>
</evidence>
<evidence type="ECO:0000256" key="3">
    <source>
        <dbReference type="ARBA" id="ARBA00022525"/>
    </source>
</evidence>
<dbReference type="InterPro" id="IPR033906">
    <property type="entry name" value="Lipase_N"/>
</dbReference>
<dbReference type="GO" id="GO:0046872">
    <property type="term" value="F:metal ion binding"/>
    <property type="evidence" value="ECO:0007669"/>
    <property type="project" value="UniProtKB-KW"/>
</dbReference>
<dbReference type="InterPro" id="IPR016272">
    <property type="entry name" value="Lipase_LIPH"/>
</dbReference>
<dbReference type="InterPro" id="IPR000734">
    <property type="entry name" value="TAG_lipase"/>
</dbReference>
<keyword evidence="3" id="KW-0964">Secreted</keyword>
<feature type="active site" description="Charge relay system" evidence="4">
    <location>
        <position position="225"/>
    </location>
</feature>
<evidence type="ECO:0000256" key="1">
    <source>
        <dbReference type="ARBA" id="ARBA00004613"/>
    </source>
</evidence>
<keyword evidence="9" id="KW-1185">Reference proteome</keyword>
<feature type="domain" description="Lipase" evidence="7">
    <location>
        <begin position="50"/>
        <end position="358"/>
    </location>
</feature>
<evidence type="ECO:0000256" key="6">
    <source>
        <dbReference type="RuleBase" id="RU004262"/>
    </source>
</evidence>
<dbReference type="SUPFAM" id="SSF53474">
    <property type="entry name" value="alpha/beta-Hydrolases"/>
    <property type="match status" value="1"/>
</dbReference>
<keyword evidence="5" id="KW-0106">Calcium</keyword>
<dbReference type="InterPro" id="IPR013818">
    <property type="entry name" value="Lipase"/>
</dbReference>
<evidence type="ECO:0000313" key="8">
    <source>
        <dbReference type="EMBL" id="KAK9716877.1"/>
    </source>
</evidence>
<protein>
    <submittedName>
        <fullName evidence="8">Lipase</fullName>
    </submittedName>
</protein>
<dbReference type="Gene3D" id="3.40.50.1820">
    <property type="entry name" value="alpha/beta hydrolase"/>
    <property type="match status" value="1"/>
</dbReference>
<feature type="active site" description="Charge relay system" evidence="4">
    <location>
        <position position="312"/>
    </location>
</feature>
<dbReference type="EMBL" id="JASPKY010000251">
    <property type="protein sequence ID" value="KAK9716877.1"/>
    <property type="molecule type" value="Genomic_DNA"/>
</dbReference>
<feature type="binding site" evidence="5">
    <location>
        <position position="244"/>
    </location>
    <ligand>
        <name>Ca(2+)</name>
        <dbReference type="ChEBI" id="CHEBI:29108"/>
    </ligand>
</feature>
<evidence type="ECO:0000259" key="7">
    <source>
        <dbReference type="Pfam" id="PF00151"/>
    </source>
</evidence>
<evidence type="ECO:0000256" key="4">
    <source>
        <dbReference type="PIRSR" id="PIRSR000865-1"/>
    </source>
</evidence>
<feature type="binding site" evidence="5">
    <location>
        <position position="247"/>
    </location>
    <ligand>
        <name>Ca(2+)</name>
        <dbReference type="ChEBI" id="CHEBI:29108"/>
    </ligand>
</feature>
<evidence type="ECO:0000256" key="2">
    <source>
        <dbReference type="ARBA" id="ARBA00010701"/>
    </source>
</evidence>
<proteinExistence type="inferred from homology"/>
<name>A0AAW1KFR1_POPJA</name>
<dbReference type="InterPro" id="IPR029058">
    <property type="entry name" value="AB_hydrolase_fold"/>
</dbReference>
<dbReference type="Pfam" id="PF00151">
    <property type="entry name" value="Lipase"/>
    <property type="match status" value="1"/>
</dbReference>
<organism evidence="8 9">
    <name type="scientific">Popillia japonica</name>
    <name type="common">Japanese beetle</name>
    <dbReference type="NCBI Taxonomy" id="7064"/>
    <lineage>
        <taxon>Eukaryota</taxon>
        <taxon>Metazoa</taxon>
        <taxon>Ecdysozoa</taxon>
        <taxon>Arthropoda</taxon>
        <taxon>Hexapoda</taxon>
        <taxon>Insecta</taxon>
        <taxon>Pterygota</taxon>
        <taxon>Neoptera</taxon>
        <taxon>Endopterygota</taxon>
        <taxon>Coleoptera</taxon>
        <taxon>Polyphaga</taxon>
        <taxon>Scarabaeiformia</taxon>
        <taxon>Scarabaeidae</taxon>
        <taxon>Rutelinae</taxon>
        <taxon>Popillia</taxon>
    </lineage>
</organism>
<dbReference type="Proteomes" id="UP001458880">
    <property type="component" value="Unassembled WGS sequence"/>
</dbReference>
<dbReference type="GO" id="GO:0005615">
    <property type="term" value="C:extracellular space"/>
    <property type="evidence" value="ECO:0007669"/>
    <property type="project" value="TreeGrafter"/>
</dbReference>
<comment type="caution">
    <text evidence="8">The sequence shown here is derived from an EMBL/GenBank/DDBJ whole genome shotgun (WGS) entry which is preliminary data.</text>
</comment>
<sequence>MLVVKNVIPLVCIIVMCSESHRSREATPRRMRLRQRLEAMRQRQRNIGRICYDAVGCFELANPRSPLQKLPENPQNLDTKFYLFRRNIKFSEPEVLRYNDNGISLNESKFNYSQPLKVIIHGFMGAWTNINVLNASHTYLKIGDYNLINMDWSTAAKGPQYAQAAANTEIVGRQLGLLLERMIKFGLNPDDVHLIGFSLGAHVAACASEILKNRTILIGRITGLDAASPLFRNKHIREKSSKLDKSDAKFVDVVHTDASPVFVDGFGIWEPIGHVDFFANGGQQQPGCIDRQASILLTHLERGFSKNSTCSHIRAFELFLESLLHKIEGSCEFITFSCPGGMPSYERGQCFPTLANTSDPLAIDLKYRNDLGLMGDDARGSGVMYFATKGVQPYCGSQLQAEVSISQKTPPMRGNLRMEISFDNEFAKFEVYCDLIDLVRRNTEVSALSAVNFNSLRSNLKKMQMTVEFKHGDFQRGTNETQIPDSLLIDNISVRDMYGNSWTYYGQQIKTNEEDKLLTIIVLNRTK</sequence>
<dbReference type="GO" id="GO:0016298">
    <property type="term" value="F:lipase activity"/>
    <property type="evidence" value="ECO:0007669"/>
    <property type="project" value="InterPro"/>
</dbReference>
<dbReference type="PANTHER" id="PTHR11610:SF186">
    <property type="entry name" value="FI22312P1"/>
    <property type="match status" value="1"/>
</dbReference>
<dbReference type="PANTHER" id="PTHR11610">
    <property type="entry name" value="LIPASE"/>
    <property type="match status" value="1"/>
</dbReference>
<keyword evidence="5" id="KW-0479">Metal-binding</keyword>
<reference evidence="8 9" key="1">
    <citation type="journal article" date="2024" name="BMC Genomics">
        <title>De novo assembly and annotation of Popillia japonica's genome with initial clues to its potential as an invasive pest.</title>
        <authorList>
            <person name="Cucini C."/>
            <person name="Boschi S."/>
            <person name="Funari R."/>
            <person name="Cardaioli E."/>
            <person name="Iannotti N."/>
            <person name="Marturano G."/>
            <person name="Paoli F."/>
            <person name="Bruttini M."/>
            <person name="Carapelli A."/>
            <person name="Frati F."/>
            <person name="Nardi F."/>
        </authorList>
    </citation>
    <scope>NUCLEOTIDE SEQUENCE [LARGE SCALE GENOMIC DNA]</scope>
    <source>
        <strain evidence="8">DMR45628</strain>
    </source>
</reference>
<dbReference type="CDD" id="cd00707">
    <property type="entry name" value="Pancreat_lipase_like"/>
    <property type="match status" value="1"/>
</dbReference>
<accession>A0AAW1KFR1</accession>
<gene>
    <name evidence="8" type="ORF">QE152_g24495</name>
</gene>
<comment type="subcellular location">
    <subcellularLocation>
        <location evidence="1">Secreted</location>
    </subcellularLocation>
</comment>
<dbReference type="PRINTS" id="PR00821">
    <property type="entry name" value="TAGLIPASE"/>
</dbReference>
<comment type="similarity">
    <text evidence="2 6">Belongs to the AB hydrolase superfamily. Lipase family.</text>
</comment>
<dbReference type="GO" id="GO:0016042">
    <property type="term" value="P:lipid catabolic process"/>
    <property type="evidence" value="ECO:0007669"/>
    <property type="project" value="TreeGrafter"/>
</dbReference>
<feature type="active site" description="Nucleophile" evidence="4">
    <location>
        <position position="198"/>
    </location>
</feature>
<evidence type="ECO:0000256" key="5">
    <source>
        <dbReference type="PIRSR" id="PIRSR000865-2"/>
    </source>
</evidence>
<dbReference type="GO" id="GO:0052689">
    <property type="term" value="F:carboxylic ester hydrolase activity"/>
    <property type="evidence" value="ECO:0007669"/>
    <property type="project" value="InterPro"/>
</dbReference>
<dbReference type="PIRSF" id="PIRSF000865">
    <property type="entry name" value="Lipoprotein_lipase_LIPH"/>
    <property type="match status" value="1"/>
</dbReference>
<dbReference type="AlphaFoldDB" id="A0AAW1KFR1"/>